<dbReference type="HAMAP" id="MF_00583_B">
    <property type="entry name" value="RibP_PPkinase_B"/>
    <property type="match status" value="1"/>
</dbReference>
<feature type="binding site" evidence="12">
    <location>
        <begin position="225"/>
        <end position="229"/>
    </location>
    <ligand>
        <name>D-ribose 5-phosphate</name>
        <dbReference type="ChEBI" id="CHEBI:78346"/>
    </ligand>
</feature>
<comment type="function">
    <text evidence="10 12">Involved in the biosynthesis of the central metabolite phospho-alpha-D-ribosyl-1-pyrophosphate (PRPP) via the transfer of pyrophosphoryl group from ATP to 1-hydroxyl of ribose-5-phosphate (Rib-5-P).</text>
</comment>
<keyword evidence="7 12" id="KW-0067">ATP-binding</keyword>
<keyword evidence="4 12" id="KW-0545">Nucleotide biosynthesis</keyword>
<evidence type="ECO:0000256" key="9">
    <source>
        <dbReference type="ARBA" id="ARBA00049535"/>
    </source>
</evidence>
<reference evidence="15" key="1">
    <citation type="submission" date="2017-09" db="EMBL/GenBank/DDBJ databases">
        <title>Metaegenomics of thermophilic ammonia-oxidizing enrichment culture.</title>
        <authorList>
            <person name="Kato S."/>
            <person name="Suzuki K."/>
        </authorList>
    </citation>
    <scope>NUCLEOTIDE SEQUENCE [LARGE SCALE GENOMIC DNA]</scope>
</reference>
<evidence type="ECO:0000256" key="7">
    <source>
        <dbReference type="ARBA" id="ARBA00022840"/>
    </source>
</evidence>
<comment type="pathway">
    <text evidence="1 12">Metabolic intermediate biosynthesis; 5-phospho-alpha-D-ribose 1-diphosphate biosynthesis; 5-phospho-alpha-D-ribose 1-diphosphate from D-ribose 5-phosphate (route I): step 1/1.</text>
</comment>
<evidence type="ECO:0000256" key="4">
    <source>
        <dbReference type="ARBA" id="ARBA00022727"/>
    </source>
</evidence>
<dbReference type="PANTHER" id="PTHR10210">
    <property type="entry name" value="RIBOSE-PHOSPHATE DIPHOSPHOKINASE FAMILY MEMBER"/>
    <property type="match status" value="1"/>
</dbReference>
<dbReference type="GO" id="GO:0005737">
    <property type="term" value="C:cytoplasm"/>
    <property type="evidence" value="ECO:0007669"/>
    <property type="project" value="UniProtKB-SubCell"/>
</dbReference>
<dbReference type="InterPro" id="IPR029057">
    <property type="entry name" value="PRTase-like"/>
</dbReference>
<accession>A0A2H5XB37</accession>
<comment type="catalytic activity">
    <reaction evidence="9 12">
        <text>D-ribose 5-phosphate + ATP = 5-phospho-alpha-D-ribose 1-diphosphate + AMP + H(+)</text>
        <dbReference type="Rhea" id="RHEA:15609"/>
        <dbReference type="ChEBI" id="CHEBI:15378"/>
        <dbReference type="ChEBI" id="CHEBI:30616"/>
        <dbReference type="ChEBI" id="CHEBI:58017"/>
        <dbReference type="ChEBI" id="CHEBI:78346"/>
        <dbReference type="ChEBI" id="CHEBI:456215"/>
        <dbReference type="EC" id="2.7.6.1"/>
    </reaction>
</comment>
<feature type="binding site" evidence="12">
    <location>
        <position position="172"/>
    </location>
    <ligand>
        <name>Mg(2+)</name>
        <dbReference type="ChEBI" id="CHEBI:18420"/>
    </ligand>
</feature>
<proteinExistence type="inferred from homology"/>
<dbReference type="Pfam" id="PF13793">
    <property type="entry name" value="Pribosyltran_N"/>
    <property type="match status" value="1"/>
</dbReference>
<comment type="caution">
    <text evidence="14">The sequence shown here is derived from an EMBL/GenBank/DDBJ whole genome shotgun (WGS) entry which is preliminary data.</text>
</comment>
<keyword evidence="2 12" id="KW-0808">Transferase</keyword>
<evidence type="ECO:0000256" key="11">
    <source>
        <dbReference type="ARBA" id="ARBA00061444"/>
    </source>
</evidence>
<dbReference type="EMBL" id="BEHT01000009">
    <property type="protein sequence ID" value="GBC98374.1"/>
    <property type="molecule type" value="Genomic_DNA"/>
</dbReference>
<dbReference type="NCBIfam" id="TIGR01251">
    <property type="entry name" value="ribP_PPkin"/>
    <property type="match status" value="1"/>
</dbReference>
<keyword evidence="8 12" id="KW-0460">Magnesium</keyword>
<dbReference type="InterPro" id="IPR037515">
    <property type="entry name" value="Rib-P_diPkinase_bac"/>
</dbReference>
<dbReference type="GO" id="GO:0005524">
    <property type="term" value="F:ATP binding"/>
    <property type="evidence" value="ECO:0007669"/>
    <property type="project" value="UniProtKB-KW"/>
</dbReference>
<feature type="binding site" evidence="12">
    <location>
        <begin position="97"/>
        <end position="98"/>
    </location>
    <ligand>
        <name>ATP</name>
        <dbReference type="ChEBI" id="CHEBI:30616"/>
    </ligand>
</feature>
<dbReference type="SMART" id="SM01400">
    <property type="entry name" value="Pribosyltran_N"/>
    <property type="match status" value="1"/>
</dbReference>
<protein>
    <recommendedName>
        <fullName evidence="12">Ribose-phosphate pyrophosphokinase</fullName>
        <shortName evidence="12">RPPK</shortName>
        <ecNumber evidence="12">2.7.6.1</ecNumber>
    </recommendedName>
    <alternativeName>
        <fullName evidence="12">5-phospho-D-ribosyl alpha-1-diphosphate synthase</fullName>
    </alternativeName>
    <alternativeName>
        <fullName evidence="12">Phosphoribosyl diphosphate synthase</fullName>
    </alternativeName>
    <alternativeName>
        <fullName evidence="12">Phosphoribosyl pyrophosphate synthase</fullName>
        <shortName evidence="12">P-Rib-PP synthase</shortName>
        <shortName evidence="12">PRPP synthase</shortName>
        <shortName evidence="12">PRPPase</shortName>
    </alternativeName>
</protein>
<evidence type="ECO:0000256" key="12">
    <source>
        <dbReference type="HAMAP-Rule" id="MF_00583"/>
    </source>
</evidence>
<feature type="binding site" evidence="12">
    <location>
        <position position="197"/>
    </location>
    <ligand>
        <name>D-ribose 5-phosphate</name>
        <dbReference type="ChEBI" id="CHEBI:78346"/>
    </ligand>
</feature>
<dbReference type="CDD" id="cd06223">
    <property type="entry name" value="PRTases_typeI"/>
    <property type="match status" value="1"/>
</dbReference>
<evidence type="ECO:0000256" key="1">
    <source>
        <dbReference type="ARBA" id="ARBA00004996"/>
    </source>
</evidence>
<dbReference type="NCBIfam" id="NF002320">
    <property type="entry name" value="PRK01259.1"/>
    <property type="match status" value="1"/>
</dbReference>
<dbReference type="InterPro" id="IPR005946">
    <property type="entry name" value="Rib-P_diPkinase"/>
</dbReference>
<dbReference type="GO" id="GO:0006015">
    <property type="term" value="P:5-phosphoribose 1-diphosphate biosynthetic process"/>
    <property type="evidence" value="ECO:0007669"/>
    <property type="project" value="UniProtKB-UniRule"/>
</dbReference>
<evidence type="ECO:0000259" key="13">
    <source>
        <dbReference type="Pfam" id="PF13793"/>
    </source>
</evidence>
<name>A0A2H5XB37_9BACT</name>
<keyword evidence="5 12" id="KW-0547">Nucleotide-binding</keyword>
<feature type="binding site" evidence="12">
    <location>
        <position position="221"/>
    </location>
    <ligand>
        <name>D-ribose 5-phosphate</name>
        <dbReference type="ChEBI" id="CHEBI:78346"/>
    </ligand>
</feature>
<feature type="domain" description="Ribose-phosphate pyrophosphokinase N-terminal" evidence="13">
    <location>
        <begin position="5"/>
        <end position="121"/>
    </location>
</feature>
<evidence type="ECO:0000256" key="3">
    <source>
        <dbReference type="ARBA" id="ARBA00022723"/>
    </source>
</evidence>
<dbReference type="Gene3D" id="3.40.50.2020">
    <property type="match status" value="2"/>
</dbReference>
<dbReference type="Proteomes" id="UP000236173">
    <property type="component" value="Unassembled WGS sequence"/>
</dbReference>
<evidence type="ECO:0000256" key="6">
    <source>
        <dbReference type="ARBA" id="ARBA00022777"/>
    </source>
</evidence>
<sequence>MSDELKLFSGNANPALAQAVAHALGVPLGDILVSRFSDGEVRVQIRENVRGSDVFIVQPTCPPVNENLMELLVMIDAFKRASAARVVAVIPYYGYARQDRKVRPREPISAKLVANLLTVAGADRIFSIDLHAGQIQGFFDIPVDNLPAGPLLAQYLRAKGLFADDVVVVSPDVGGVERATLFAHMLQAGLAIFAKHRPDANKSEMVAIIGEVRGKRAILVDDIVDTAGTITQAAQALMQEGAEEVYACCTHPVLSGPAIERLRRSPIKELVVTDTIPLPPDKRLSQITVLSVAPLLAQAIRNIHENRSVSALIRELTV</sequence>
<dbReference type="InterPro" id="IPR029099">
    <property type="entry name" value="Pribosyltran_N"/>
</dbReference>
<dbReference type="GO" id="GO:0000287">
    <property type="term" value="F:magnesium ion binding"/>
    <property type="evidence" value="ECO:0007669"/>
    <property type="project" value="UniProtKB-UniRule"/>
</dbReference>
<keyword evidence="6 12" id="KW-0418">Kinase</keyword>
<dbReference type="Pfam" id="PF14572">
    <property type="entry name" value="Pribosyl_synth"/>
    <property type="match status" value="1"/>
</dbReference>
<dbReference type="GO" id="GO:0004749">
    <property type="term" value="F:ribose phosphate diphosphokinase activity"/>
    <property type="evidence" value="ECO:0007669"/>
    <property type="project" value="UniProtKB-UniRule"/>
</dbReference>
<dbReference type="PROSITE" id="PS00114">
    <property type="entry name" value="PRPP_SYNTHASE"/>
    <property type="match status" value="1"/>
</dbReference>
<evidence type="ECO:0000256" key="2">
    <source>
        <dbReference type="ARBA" id="ARBA00022679"/>
    </source>
</evidence>
<keyword evidence="12" id="KW-0963">Cytoplasm</keyword>
<gene>
    <name evidence="12 14" type="primary">prs</name>
    <name evidence="14" type="ORF">HRbin17_00884</name>
</gene>
<dbReference type="SUPFAM" id="SSF53271">
    <property type="entry name" value="PRTase-like"/>
    <property type="match status" value="1"/>
</dbReference>
<dbReference type="GO" id="GO:0016301">
    <property type="term" value="F:kinase activity"/>
    <property type="evidence" value="ECO:0007669"/>
    <property type="project" value="UniProtKB-KW"/>
</dbReference>
<dbReference type="AlphaFoldDB" id="A0A2H5XB37"/>
<dbReference type="FunFam" id="3.40.50.2020:FF:000001">
    <property type="entry name" value="Ribose-phosphate pyrophosphokinase"/>
    <property type="match status" value="1"/>
</dbReference>
<dbReference type="PANTHER" id="PTHR10210:SF41">
    <property type="entry name" value="RIBOSE-PHOSPHATE PYROPHOSPHOKINASE 1, CHLOROPLASTIC"/>
    <property type="match status" value="1"/>
</dbReference>
<keyword evidence="3 12" id="KW-0479">Metal-binding</keyword>
<feature type="active site" evidence="12">
    <location>
        <position position="195"/>
    </location>
</feature>
<dbReference type="InterPro" id="IPR000836">
    <property type="entry name" value="PRTase_dom"/>
</dbReference>
<comment type="cofactor">
    <cofactor evidence="12">
        <name>Mg(2+)</name>
        <dbReference type="ChEBI" id="CHEBI:18420"/>
    </cofactor>
    <text evidence="12">Binds 2 Mg(2+) ions per subunit.</text>
</comment>
<dbReference type="UniPathway" id="UPA00087">
    <property type="reaction ID" value="UER00172"/>
</dbReference>
<evidence type="ECO:0000313" key="14">
    <source>
        <dbReference type="EMBL" id="GBC98374.1"/>
    </source>
</evidence>
<evidence type="ECO:0000256" key="5">
    <source>
        <dbReference type="ARBA" id="ARBA00022741"/>
    </source>
</evidence>
<dbReference type="InterPro" id="IPR000842">
    <property type="entry name" value="PRib_PP_synth_CS"/>
</dbReference>
<dbReference type="GO" id="GO:0002189">
    <property type="term" value="C:ribose phosphate diphosphokinase complex"/>
    <property type="evidence" value="ECO:0007669"/>
    <property type="project" value="TreeGrafter"/>
</dbReference>
<evidence type="ECO:0000313" key="15">
    <source>
        <dbReference type="Proteomes" id="UP000236173"/>
    </source>
</evidence>
<dbReference type="GO" id="GO:0009156">
    <property type="term" value="P:ribonucleoside monophosphate biosynthetic process"/>
    <property type="evidence" value="ECO:0007669"/>
    <property type="project" value="InterPro"/>
</dbReference>
<comment type="subunit">
    <text evidence="12">Homohexamer.</text>
</comment>
<organism evidence="14 15">
    <name type="scientific">Candidatus Fervidibacter japonicus</name>
    <dbReference type="NCBI Taxonomy" id="2035412"/>
    <lineage>
        <taxon>Bacteria</taxon>
        <taxon>Candidatus Fervidibacterota</taxon>
        <taxon>Candidatus Fervidibacter</taxon>
    </lineage>
</organism>
<feature type="binding site" evidence="12">
    <location>
        <position position="131"/>
    </location>
    <ligand>
        <name>Mg(2+)</name>
        <dbReference type="ChEBI" id="CHEBI:18420"/>
    </ligand>
</feature>
<comment type="similarity">
    <text evidence="11 12">Belongs to the ribose-phosphate pyrophosphokinase family. Class I subfamily.</text>
</comment>
<dbReference type="EC" id="2.7.6.1" evidence="12"/>
<dbReference type="GO" id="GO:0006164">
    <property type="term" value="P:purine nucleotide biosynthetic process"/>
    <property type="evidence" value="ECO:0007669"/>
    <property type="project" value="TreeGrafter"/>
</dbReference>
<feature type="binding site" evidence="12">
    <location>
        <begin position="38"/>
        <end position="40"/>
    </location>
    <ligand>
        <name>ATP</name>
        <dbReference type="ChEBI" id="CHEBI:30616"/>
    </ligand>
</feature>
<evidence type="ECO:0000256" key="8">
    <source>
        <dbReference type="ARBA" id="ARBA00022842"/>
    </source>
</evidence>
<comment type="subcellular location">
    <subcellularLocation>
        <location evidence="12">Cytoplasm</location>
    </subcellularLocation>
</comment>
<evidence type="ECO:0000256" key="10">
    <source>
        <dbReference type="ARBA" id="ARBA00054914"/>
    </source>
</evidence>